<dbReference type="Proteomes" id="UP001596253">
    <property type="component" value="Unassembled WGS sequence"/>
</dbReference>
<keyword evidence="5" id="KW-1185">Reference proteome</keyword>
<dbReference type="InterPro" id="IPR044081">
    <property type="entry name" value="DUF5776"/>
</dbReference>
<dbReference type="Pfam" id="PF19087">
    <property type="entry name" value="DUF5776"/>
    <property type="match status" value="1"/>
</dbReference>
<reference evidence="5" key="1">
    <citation type="journal article" date="2019" name="Int. J. Syst. Evol. Microbiol.">
        <title>The Global Catalogue of Microorganisms (GCM) 10K type strain sequencing project: providing services to taxonomists for standard genome sequencing and annotation.</title>
        <authorList>
            <consortium name="The Broad Institute Genomics Platform"/>
            <consortium name="The Broad Institute Genome Sequencing Center for Infectious Disease"/>
            <person name="Wu L."/>
            <person name="Ma J."/>
        </authorList>
    </citation>
    <scope>NUCLEOTIDE SEQUENCE [LARGE SCALE GENOMIC DNA]</scope>
    <source>
        <strain evidence="5">CCM 8932</strain>
    </source>
</reference>
<dbReference type="Gene3D" id="3.40.720.10">
    <property type="entry name" value="Alkaline Phosphatase, subunit A"/>
    <property type="match status" value="1"/>
</dbReference>
<dbReference type="Gene3D" id="2.60.120.200">
    <property type="match status" value="1"/>
</dbReference>
<keyword evidence="2" id="KW-0732">Signal</keyword>
<feature type="region of interest" description="Disordered" evidence="1">
    <location>
        <begin position="874"/>
        <end position="948"/>
    </location>
</feature>
<dbReference type="InterPro" id="IPR013320">
    <property type="entry name" value="ConA-like_dom_sf"/>
</dbReference>
<feature type="chain" id="PRO_5047147108" evidence="2">
    <location>
        <begin position="28"/>
        <end position="1097"/>
    </location>
</feature>
<evidence type="ECO:0000313" key="5">
    <source>
        <dbReference type="Proteomes" id="UP001596253"/>
    </source>
</evidence>
<evidence type="ECO:0000259" key="3">
    <source>
        <dbReference type="Pfam" id="PF19087"/>
    </source>
</evidence>
<evidence type="ECO:0000256" key="2">
    <source>
        <dbReference type="SAM" id="SignalP"/>
    </source>
</evidence>
<proteinExistence type="predicted"/>
<evidence type="ECO:0000313" key="4">
    <source>
        <dbReference type="EMBL" id="MFC6165520.1"/>
    </source>
</evidence>
<name>A0ABW1RAL9_9LACO</name>
<feature type="signal peptide" evidence="2">
    <location>
        <begin position="1"/>
        <end position="27"/>
    </location>
</feature>
<dbReference type="SUPFAM" id="SSF49899">
    <property type="entry name" value="Concanavalin A-like lectins/glucanases"/>
    <property type="match status" value="1"/>
</dbReference>
<gene>
    <name evidence="4" type="ORF">ACFP3T_12635</name>
</gene>
<dbReference type="RefSeq" id="WP_379853076.1">
    <property type="nucleotide sequence ID" value="NZ_JBHSSD010000053.1"/>
</dbReference>
<feature type="compositionally biased region" description="Basic residues" evidence="1">
    <location>
        <begin position="937"/>
        <end position="948"/>
    </location>
</feature>
<dbReference type="SUPFAM" id="SSF53649">
    <property type="entry name" value="Alkaline phosphatase-like"/>
    <property type="match status" value="1"/>
</dbReference>
<dbReference type="Pfam" id="PF13385">
    <property type="entry name" value="Laminin_G_3"/>
    <property type="match status" value="1"/>
</dbReference>
<organism evidence="4 5">
    <name type="scientific">Lactiplantibacillus dongliensis</name>
    <dbReference type="NCBI Taxonomy" id="2559919"/>
    <lineage>
        <taxon>Bacteria</taxon>
        <taxon>Bacillati</taxon>
        <taxon>Bacillota</taxon>
        <taxon>Bacilli</taxon>
        <taxon>Lactobacillales</taxon>
        <taxon>Lactobacillaceae</taxon>
        <taxon>Lactiplantibacillus</taxon>
    </lineage>
</organism>
<dbReference type="InterPro" id="IPR017850">
    <property type="entry name" value="Alkaline_phosphatase_core_sf"/>
</dbReference>
<accession>A0ABW1RAL9</accession>
<dbReference type="Pfam" id="PF01663">
    <property type="entry name" value="Phosphodiest"/>
    <property type="match status" value="1"/>
</dbReference>
<dbReference type="Gene3D" id="2.60.40.680">
    <property type="match status" value="1"/>
</dbReference>
<feature type="compositionally biased region" description="Pro residues" evidence="1">
    <location>
        <begin position="882"/>
        <end position="897"/>
    </location>
</feature>
<dbReference type="InterPro" id="IPR002591">
    <property type="entry name" value="Phosphodiest/P_Trfase"/>
</dbReference>
<evidence type="ECO:0000256" key="1">
    <source>
        <dbReference type="SAM" id="MobiDB-lite"/>
    </source>
</evidence>
<feature type="domain" description="DUF5776" evidence="3">
    <location>
        <begin position="1026"/>
        <end position="1090"/>
    </location>
</feature>
<comment type="caution">
    <text evidence="4">The sequence shown here is derived from an EMBL/GenBank/DDBJ whole genome shotgun (WGS) entry which is preliminary data.</text>
</comment>
<dbReference type="EMBL" id="JBHSSD010000053">
    <property type="protein sequence ID" value="MFC6165520.1"/>
    <property type="molecule type" value="Genomic_DNA"/>
</dbReference>
<sequence>MNSKALTSVALCSVALTILTTATPALAAGVTHNVGIQVKANGNHNRTAVTEIPKTMANFDFDFNNGSKGLTTVGSPNIVESTVFDGKEAVLNGNSGYSFNFDKSTRDKFKKQISIEAMFKYEGPAVGEHAIFSNLTEAGGLGLSLNGANIVFTAHDGTQNIVTKGIMSGRKWMHIVGVVDANKKTTSLYVNGQLVDEQKNDGQLKFSDDGTNDRFIVGGNSAKNESMEKGMVGRIKAARLYDSAITSEQAQSLSISAHKGMQLTLQKFTTQLVGATDAVDGHIYNLNLHTHQDKAGDIEQIQYDVTFDANKFDFVAADQTLGGNATTVQKMSNAQDKGKTTLQVTSKARFSTKEMRDYRATRLARIKLRAKAVDGQDTKAKIAITNASATFANQPVKSDFDIKQEQNVTIRAKDTADLNRDGLIGVGDISLASADKKAAIAKKSEIHPYKHVIVLTTDGGGNPWDPKGMYYAKDENTVPTWETSPEILAKRKNKYTIDLFNKQFAMSTTAQAVQPTISAQNYSSMIHGIPWGTMDESYKMTNTSAKQYYFDDFGKAQAKYPSVFKVLQKEAPTRNLAAFSEWAPFLNGIMEPDAAIEKENPGAFKSFDDVADYVGSDQFKDTSLVYMQSDQMDIEGHARGWYNDNYWDHYARYDSLFKTLMDKLEATGHIHDTLVIANADHGGALRRHGGPYTKDPSNYNIFLALGGETVDAGRRLKGGSNTDISSLILNALQIKQPASMVGKVFDSSAFLDQTELVKKHRQVESINLKNSQNKFDLQFKSSGNRQIRTIETRIDLAGQVIDKVTVPVGAKVLRQDVENGILKLTLSFDKQPATDVATVTLKAGKARSAAKVTIKQAMIGTDKGAEVLPDITTDATAKQPGPSKPAPKPEPGKPVPSIPGNGGTVIAPTTPGNSATIKPAKPAKPNTGTGAAESESHKKKPAKKNKLKGKIVYAQKKVGFYKKAKFTKKNRYKFFAAKSQNKWAQFKIVTKKGNRYQVKDINKGSKTYGKTGYITTSRKYVTSADYTKKPIKVKVINAKGLSAYSHKTLKGKHTTYKRGTMLKIKKLVKSKGKLRLQLKNGKYITVDKHMIHAYFAK</sequence>
<protein>
    <submittedName>
        <fullName evidence="4">LamG-like jellyroll fold domain-containing protein</fullName>
    </submittedName>
</protein>